<evidence type="ECO:0000256" key="1">
    <source>
        <dbReference type="ARBA" id="ARBA00004370"/>
    </source>
</evidence>
<keyword evidence="4 5" id="KW-0472">Membrane</keyword>
<gene>
    <name evidence="7" type="ORF">CBOVIS_LOCUS3285</name>
</gene>
<dbReference type="Gene3D" id="1.20.1070.10">
    <property type="entry name" value="Rhodopsin 7-helix transmembrane proteins"/>
    <property type="match status" value="1"/>
</dbReference>
<feature type="transmembrane region" description="Helical" evidence="5">
    <location>
        <begin position="242"/>
        <end position="263"/>
    </location>
</feature>
<keyword evidence="8" id="KW-1185">Reference proteome</keyword>
<evidence type="ECO:0000256" key="3">
    <source>
        <dbReference type="ARBA" id="ARBA00022989"/>
    </source>
</evidence>
<dbReference type="SUPFAM" id="SSF81321">
    <property type="entry name" value="Family A G protein-coupled receptor-like"/>
    <property type="match status" value="1"/>
</dbReference>
<feature type="transmembrane region" description="Helical" evidence="5">
    <location>
        <begin position="144"/>
        <end position="162"/>
    </location>
</feature>
<feature type="transmembrane region" description="Helical" evidence="5">
    <location>
        <begin position="347"/>
        <end position="368"/>
    </location>
</feature>
<dbReference type="PROSITE" id="PS50262">
    <property type="entry name" value="G_PROTEIN_RECEP_F1_2"/>
    <property type="match status" value="1"/>
</dbReference>
<evidence type="ECO:0000313" key="7">
    <source>
        <dbReference type="EMBL" id="CAB3400320.1"/>
    </source>
</evidence>
<reference evidence="7 8" key="1">
    <citation type="submission" date="2020-04" db="EMBL/GenBank/DDBJ databases">
        <authorList>
            <person name="Laetsch R D."/>
            <person name="Stevens L."/>
            <person name="Kumar S."/>
            <person name="Blaxter L. M."/>
        </authorList>
    </citation>
    <scope>NUCLEOTIDE SEQUENCE [LARGE SCALE GENOMIC DNA]</scope>
</reference>
<proteinExistence type="predicted"/>
<dbReference type="Proteomes" id="UP000494206">
    <property type="component" value="Unassembled WGS sequence"/>
</dbReference>
<feature type="transmembrane region" description="Helical" evidence="5">
    <location>
        <begin position="183"/>
        <end position="202"/>
    </location>
</feature>
<sequence length="405" mass="46461">MENEDRVIAAVEAEVIADRTERCSNLPITADQVKLTALKGIMQNEESEFNNESAVCDYTPNMRAGFISAGSLVSAIGCISNLLLLYVFITKTRRTYPFQTLLAFLDFMLCALYIYCFGFLAMAVELRIAFLYNLVMDTNVTTLVMSRIVQLAIPYTLIANSADKLTMITGRSSDSGTCFHRRLLVIGLLILLATFLRINGFLTLEIMHEKSCDIFHSKWITHRQLDEAEAEMWRVFENVLTFFHTFVSFVVLCALNIIVVLKLRVEHRRARRQSTSPAQLFSTSASRLQAAQEIREQQHRLRCAVKTTVVIITAYLACNSVNFLLYLMETFRPTWVYEEDGSFRSQYVFISDLNSNLFVLSSTIRLFIYYKYNSDIRQHIKSLTFVGYFISDQKRKPDVLLKVDV</sequence>
<evidence type="ECO:0000256" key="5">
    <source>
        <dbReference type="SAM" id="Phobius"/>
    </source>
</evidence>
<evidence type="ECO:0000259" key="6">
    <source>
        <dbReference type="PROSITE" id="PS50262"/>
    </source>
</evidence>
<dbReference type="PANTHER" id="PTHR46709:SF15">
    <property type="entry name" value="G_PROTEIN_RECEP_F1_2 DOMAIN-CONTAINING PROTEIN"/>
    <property type="match status" value="1"/>
</dbReference>
<dbReference type="PANTHER" id="PTHR46709">
    <property type="entry name" value="PROTEIN CBG23488-RELATED"/>
    <property type="match status" value="1"/>
</dbReference>
<evidence type="ECO:0000256" key="4">
    <source>
        <dbReference type="ARBA" id="ARBA00023136"/>
    </source>
</evidence>
<dbReference type="GO" id="GO:0016020">
    <property type="term" value="C:membrane"/>
    <property type="evidence" value="ECO:0007669"/>
    <property type="project" value="UniProtKB-SubCell"/>
</dbReference>
<feature type="transmembrane region" description="Helical" evidence="5">
    <location>
        <begin position="101"/>
        <end position="124"/>
    </location>
</feature>
<accession>A0A8S1ELU4</accession>
<keyword evidence="3 5" id="KW-1133">Transmembrane helix</keyword>
<organism evidence="7 8">
    <name type="scientific">Caenorhabditis bovis</name>
    <dbReference type="NCBI Taxonomy" id="2654633"/>
    <lineage>
        <taxon>Eukaryota</taxon>
        <taxon>Metazoa</taxon>
        <taxon>Ecdysozoa</taxon>
        <taxon>Nematoda</taxon>
        <taxon>Chromadorea</taxon>
        <taxon>Rhabditida</taxon>
        <taxon>Rhabditina</taxon>
        <taxon>Rhabditomorpha</taxon>
        <taxon>Rhabditoidea</taxon>
        <taxon>Rhabditidae</taxon>
        <taxon>Peloderinae</taxon>
        <taxon>Caenorhabditis</taxon>
    </lineage>
</organism>
<dbReference type="OrthoDB" id="5870289at2759"/>
<feature type="transmembrane region" description="Helical" evidence="5">
    <location>
        <begin position="303"/>
        <end position="327"/>
    </location>
</feature>
<dbReference type="AlphaFoldDB" id="A0A8S1ELU4"/>
<comment type="subcellular location">
    <subcellularLocation>
        <location evidence="1">Membrane</location>
    </subcellularLocation>
</comment>
<dbReference type="EMBL" id="CADEPM010000002">
    <property type="protein sequence ID" value="CAB3400320.1"/>
    <property type="molecule type" value="Genomic_DNA"/>
</dbReference>
<feature type="domain" description="G-protein coupled receptors family 1 profile" evidence="6">
    <location>
        <begin position="80"/>
        <end position="369"/>
    </location>
</feature>
<evidence type="ECO:0000313" key="8">
    <source>
        <dbReference type="Proteomes" id="UP000494206"/>
    </source>
</evidence>
<evidence type="ECO:0000256" key="2">
    <source>
        <dbReference type="ARBA" id="ARBA00022692"/>
    </source>
</evidence>
<protein>
    <recommendedName>
        <fullName evidence="6">G-protein coupled receptors family 1 profile domain-containing protein</fullName>
    </recommendedName>
</protein>
<dbReference type="InterPro" id="IPR017452">
    <property type="entry name" value="GPCR_Rhodpsn_7TM"/>
</dbReference>
<feature type="transmembrane region" description="Helical" evidence="5">
    <location>
        <begin position="66"/>
        <end position="89"/>
    </location>
</feature>
<comment type="caution">
    <text evidence="7">The sequence shown here is derived from an EMBL/GenBank/DDBJ whole genome shotgun (WGS) entry which is preliminary data.</text>
</comment>
<name>A0A8S1ELU4_9PELO</name>
<keyword evidence="2 5" id="KW-0812">Transmembrane</keyword>